<accession>X1S803</accession>
<sequence>MKTITTLIIIILILLALGLYYIPDITKEGISITGHTTKEVAKKTYDKIKESNVTEDISEVVKNKIEDFNK</sequence>
<dbReference type="EMBL" id="BARW01021493">
    <property type="protein sequence ID" value="GAI89068.1"/>
    <property type="molecule type" value="Genomic_DNA"/>
</dbReference>
<evidence type="ECO:0000313" key="1">
    <source>
        <dbReference type="EMBL" id="GAI89068.1"/>
    </source>
</evidence>
<comment type="caution">
    <text evidence="1">The sequence shown here is derived from an EMBL/GenBank/DDBJ whole genome shotgun (WGS) entry which is preliminary data.</text>
</comment>
<organism evidence="1">
    <name type="scientific">marine sediment metagenome</name>
    <dbReference type="NCBI Taxonomy" id="412755"/>
    <lineage>
        <taxon>unclassified sequences</taxon>
        <taxon>metagenomes</taxon>
        <taxon>ecological metagenomes</taxon>
    </lineage>
</organism>
<protein>
    <submittedName>
        <fullName evidence="1">Uncharacterized protein</fullName>
    </submittedName>
</protein>
<reference evidence="1" key="1">
    <citation type="journal article" date="2014" name="Front. Microbiol.">
        <title>High frequency of phylogenetically diverse reductive dehalogenase-homologous genes in deep subseafloor sedimentary metagenomes.</title>
        <authorList>
            <person name="Kawai M."/>
            <person name="Futagami T."/>
            <person name="Toyoda A."/>
            <person name="Takaki Y."/>
            <person name="Nishi S."/>
            <person name="Hori S."/>
            <person name="Arai W."/>
            <person name="Tsubouchi T."/>
            <person name="Morono Y."/>
            <person name="Uchiyama I."/>
            <person name="Ito T."/>
            <person name="Fujiyama A."/>
            <person name="Inagaki F."/>
            <person name="Takami H."/>
        </authorList>
    </citation>
    <scope>NUCLEOTIDE SEQUENCE</scope>
    <source>
        <strain evidence="1">Expedition CK06-06</strain>
    </source>
</reference>
<proteinExistence type="predicted"/>
<name>X1S803_9ZZZZ</name>
<dbReference type="AlphaFoldDB" id="X1S803"/>
<gene>
    <name evidence="1" type="ORF">S12H4_36093</name>
</gene>